<dbReference type="EC" id="3.1.1.15" evidence="5"/>
<keyword evidence="6" id="KW-1185">Reference proteome</keyword>
<dbReference type="PRINTS" id="PR01790">
    <property type="entry name" value="SMP30FAMILY"/>
</dbReference>
<dbReference type="AlphaFoldDB" id="A0A1E7WKH9"/>
<dbReference type="Gene3D" id="2.120.10.30">
    <property type="entry name" value="TolB, C-terminal domain"/>
    <property type="match status" value="1"/>
</dbReference>
<keyword evidence="3" id="KW-0479">Metal-binding</keyword>
<comment type="cofactor">
    <cofactor evidence="3">
        <name>Zn(2+)</name>
        <dbReference type="ChEBI" id="CHEBI:29105"/>
    </cofactor>
    <text evidence="3">Binds 1 divalent metal cation per subunit.</text>
</comment>
<feature type="binding site" evidence="3">
    <location>
        <position position="114"/>
    </location>
    <ligand>
        <name>substrate</name>
    </ligand>
</feature>
<evidence type="ECO:0000313" key="6">
    <source>
        <dbReference type="Proteomes" id="UP000175989"/>
    </source>
</evidence>
<dbReference type="Pfam" id="PF08450">
    <property type="entry name" value="SGL"/>
    <property type="match status" value="1"/>
</dbReference>
<dbReference type="InterPro" id="IPR011042">
    <property type="entry name" value="6-blade_b-propeller_TolB-like"/>
</dbReference>
<dbReference type="OrthoDB" id="9775406at2"/>
<dbReference type="PATRIC" id="fig|762836.4.peg.2704"/>
<feature type="domain" description="SMP-30/Gluconolactonase/LRE-like region" evidence="4">
    <location>
        <begin position="18"/>
        <end position="275"/>
    </location>
</feature>
<evidence type="ECO:0000256" key="3">
    <source>
        <dbReference type="PIRSR" id="PIRSR605511-2"/>
    </source>
</evidence>
<evidence type="ECO:0000256" key="1">
    <source>
        <dbReference type="ARBA" id="ARBA00008853"/>
    </source>
</evidence>
<dbReference type="EMBL" id="LROM01000087">
    <property type="protein sequence ID" value="OEZ99583.1"/>
    <property type="molecule type" value="Genomic_DNA"/>
</dbReference>
<dbReference type="InterPro" id="IPR005511">
    <property type="entry name" value="SMP-30"/>
</dbReference>
<dbReference type="GO" id="GO:0005509">
    <property type="term" value="F:calcium ion binding"/>
    <property type="evidence" value="ECO:0007669"/>
    <property type="project" value="TreeGrafter"/>
</dbReference>
<dbReference type="GO" id="GO:0050021">
    <property type="term" value="F:L-arabinonolactonase activity"/>
    <property type="evidence" value="ECO:0007669"/>
    <property type="project" value="UniProtKB-EC"/>
</dbReference>
<feature type="binding site" evidence="3">
    <location>
        <position position="19"/>
    </location>
    <ligand>
        <name>a divalent metal cation</name>
        <dbReference type="ChEBI" id="CHEBI:60240"/>
    </ligand>
</feature>
<evidence type="ECO:0000256" key="2">
    <source>
        <dbReference type="PIRSR" id="PIRSR605511-1"/>
    </source>
</evidence>
<accession>A0A1E7WKH9</accession>
<feature type="binding site" evidence="3">
    <location>
        <position position="162"/>
    </location>
    <ligand>
        <name>a divalent metal cation</name>
        <dbReference type="ChEBI" id="CHEBI:60240"/>
    </ligand>
</feature>
<sequence length="309" mass="33278">MENTPIIQVAYDAVMQTGESPLWHADEQVLYWVDIPARTVHRLDPASGAHHQWLLESEPASLAIADSGGLIVATRNGVLHLDTASTGASATDIGATEARTTVIAPAPYDTAITRFNDGKVDGAGRYWIGTIYEPRDQPAAAMYVLEQGKLRCAWTGGMTNSNGLAFSPDQKTMYHADTSAHLLRRFDYDVANGTVGAEHVFRQFSADKANNYGGRPDGGAVDSEGNYWSALFEGARIVKLSPQGEVLAEIALPVRCPTMVAFGGPNLRTLYITSAGARPAEELAQYPFSGKLLALQVDVAGRPEPAYRQ</sequence>
<keyword evidence="3" id="KW-0862">Zinc</keyword>
<dbReference type="PANTHER" id="PTHR10907">
    <property type="entry name" value="REGUCALCIN"/>
    <property type="match status" value="1"/>
</dbReference>
<comment type="similarity">
    <text evidence="1">Belongs to the SMP-30/CGR1 family.</text>
</comment>
<feature type="binding site" evidence="3">
    <location>
        <position position="116"/>
    </location>
    <ligand>
        <name>substrate</name>
    </ligand>
</feature>
<reference evidence="6" key="1">
    <citation type="journal article" date="2016" name="Front. Microbiol.">
        <title>Molecular Keys to the Janthinobacterium and Duganella spp. Interaction with the Plant Pathogen Fusarium graminearum.</title>
        <authorList>
            <person name="Haack F.S."/>
            <person name="Poehlein A."/>
            <person name="Kroger C."/>
            <person name="Voigt C.A."/>
            <person name="Piepenbring M."/>
            <person name="Bode H.B."/>
            <person name="Daniel R."/>
            <person name="Schafer W."/>
            <person name="Streit W.R."/>
        </authorList>
    </citation>
    <scope>NUCLEOTIDE SEQUENCE [LARGE SCALE GENOMIC DNA]</scope>
    <source>
        <strain evidence="6">T54</strain>
    </source>
</reference>
<evidence type="ECO:0000313" key="5">
    <source>
        <dbReference type="EMBL" id="OEZ99583.1"/>
    </source>
</evidence>
<dbReference type="GO" id="GO:0004341">
    <property type="term" value="F:gluconolactonase activity"/>
    <property type="evidence" value="ECO:0007669"/>
    <property type="project" value="TreeGrafter"/>
</dbReference>
<dbReference type="PANTHER" id="PTHR10907:SF47">
    <property type="entry name" value="REGUCALCIN"/>
    <property type="match status" value="1"/>
</dbReference>
<keyword evidence="5" id="KW-0378">Hydrolase</keyword>
<protein>
    <submittedName>
        <fullName evidence="5">L-arabinolactonase</fullName>
        <ecNumber evidence="5">3.1.1.15</ecNumber>
    </submittedName>
</protein>
<evidence type="ECO:0000259" key="4">
    <source>
        <dbReference type="Pfam" id="PF08450"/>
    </source>
</evidence>
<gene>
    <name evidence="5" type="primary">araB_2</name>
    <name evidence="5" type="ORF">DUPY_26270</name>
</gene>
<feature type="binding site" evidence="3">
    <location>
        <position position="217"/>
    </location>
    <ligand>
        <name>a divalent metal cation</name>
        <dbReference type="ChEBI" id="CHEBI:60240"/>
    </ligand>
</feature>
<dbReference type="RefSeq" id="WP_070248727.1">
    <property type="nucleotide sequence ID" value="NZ_LROM01000087.1"/>
</dbReference>
<dbReference type="InterPro" id="IPR013658">
    <property type="entry name" value="SGL"/>
</dbReference>
<dbReference type="SUPFAM" id="SSF63829">
    <property type="entry name" value="Calcium-dependent phosphotriesterase"/>
    <property type="match status" value="1"/>
</dbReference>
<dbReference type="Proteomes" id="UP000175989">
    <property type="component" value="Unassembled WGS sequence"/>
</dbReference>
<proteinExistence type="inferred from homology"/>
<dbReference type="GO" id="GO:0019853">
    <property type="term" value="P:L-ascorbic acid biosynthetic process"/>
    <property type="evidence" value="ECO:0007669"/>
    <property type="project" value="TreeGrafter"/>
</dbReference>
<comment type="caution">
    <text evidence="5">The sequence shown here is derived from an EMBL/GenBank/DDBJ whole genome shotgun (WGS) entry which is preliminary data.</text>
</comment>
<feature type="active site" description="Proton donor/acceptor" evidence="2">
    <location>
        <position position="217"/>
    </location>
</feature>
<organism evidence="5 6">
    <name type="scientific">Duganella phyllosphaerae</name>
    <dbReference type="NCBI Taxonomy" id="762836"/>
    <lineage>
        <taxon>Bacteria</taxon>
        <taxon>Pseudomonadati</taxon>
        <taxon>Pseudomonadota</taxon>
        <taxon>Betaproteobacteria</taxon>
        <taxon>Burkholderiales</taxon>
        <taxon>Oxalobacteraceae</taxon>
        <taxon>Telluria group</taxon>
        <taxon>Duganella</taxon>
    </lineage>
</organism>
<name>A0A1E7WKH9_9BURK</name>